<evidence type="ECO:0000256" key="1">
    <source>
        <dbReference type="SAM" id="MobiDB-lite"/>
    </source>
</evidence>
<proteinExistence type="predicted"/>
<feature type="compositionally biased region" description="Acidic residues" evidence="1">
    <location>
        <begin position="46"/>
        <end position="58"/>
    </location>
</feature>
<feature type="region of interest" description="Disordered" evidence="1">
    <location>
        <begin position="227"/>
        <end position="324"/>
    </location>
</feature>
<protein>
    <submittedName>
        <fullName evidence="2">Uncharacterized protein</fullName>
    </submittedName>
</protein>
<evidence type="ECO:0000313" key="2">
    <source>
        <dbReference type="EMBL" id="KIJ35292.1"/>
    </source>
</evidence>
<accession>A0A0C9V107</accession>
<dbReference type="EMBL" id="KN837190">
    <property type="protein sequence ID" value="KIJ35292.1"/>
    <property type="molecule type" value="Genomic_DNA"/>
</dbReference>
<feature type="compositionally biased region" description="Basic residues" evidence="1">
    <location>
        <begin position="176"/>
        <end position="188"/>
    </location>
</feature>
<dbReference type="HOGENOM" id="CLU_858343_0_0_1"/>
<feature type="region of interest" description="Disordered" evidence="1">
    <location>
        <begin position="108"/>
        <end position="151"/>
    </location>
</feature>
<dbReference type="Proteomes" id="UP000054279">
    <property type="component" value="Unassembled WGS sequence"/>
</dbReference>
<sequence>MLDSSPIRAPSRKTLKRTASLASLPSPPPTVQQPKKRRRSSNAESLSDDDDDDGDAEEEFNKGGTIVGRKLLFPAAPAGPSRGTLTTDDAENPFVDNKAFDVVEQLAEDASTSPLKKRRVLASPPPSKGKPSTSKPVAKSPRTPSPLGKRSVLCIANELPILGDEEDNPFLDDKKTKSKTSRTHRSRSPHNLEERPTMTYVFKGMKADVPNPYYNLPDSAFENSRLPVAHPDYSPPPIVRPKRLFPEAYKGKEPDVAAEDDDDDDRDSSTPEPHTPDNKPRMSTLFVDMHGNALPDSGPQGIRGKIVDASEIGRMAVGPLRGRR</sequence>
<gene>
    <name evidence="2" type="ORF">M422DRAFT_782581</name>
</gene>
<reference evidence="2 3" key="1">
    <citation type="submission" date="2014-06" db="EMBL/GenBank/DDBJ databases">
        <title>Evolutionary Origins and Diversification of the Mycorrhizal Mutualists.</title>
        <authorList>
            <consortium name="DOE Joint Genome Institute"/>
            <consortium name="Mycorrhizal Genomics Consortium"/>
            <person name="Kohler A."/>
            <person name="Kuo A."/>
            <person name="Nagy L.G."/>
            <person name="Floudas D."/>
            <person name="Copeland A."/>
            <person name="Barry K.W."/>
            <person name="Cichocki N."/>
            <person name="Veneault-Fourrey C."/>
            <person name="LaButti K."/>
            <person name="Lindquist E.A."/>
            <person name="Lipzen A."/>
            <person name="Lundell T."/>
            <person name="Morin E."/>
            <person name="Murat C."/>
            <person name="Riley R."/>
            <person name="Ohm R."/>
            <person name="Sun H."/>
            <person name="Tunlid A."/>
            <person name="Henrissat B."/>
            <person name="Grigoriev I.V."/>
            <person name="Hibbett D.S."/>
            <person name="Martin F."/>
        </authorList>
    </citation>
    <scope>NUCLEOTIDE SEQUENCE [LARGE SCALE GENOMIC DNA]</scope>
    <source>
        <strain evidence="2 3">SS14</strain>
    </source>
</reference>
<feature type="region of interest" description="Disordered" evidence="1">
    <location>
        <begin position="1"/>
        <end position="93"/>
    </location>
</feature>
<dbReference type="OrthoDB" id="3364608at2759"/>
<feature type="region of interest" description="Disordered" evidence="1">
    <location>
        <begin position="163"/>
        <end position="197"/>
    </location>
</feature>
<dbReference type="AlphaFoldDB" id="A0A0C9V107"/>
<keyword evidence="3" id="KW-1185">Reference proteome</keyword>
<organism evidence="2 3">
    <name type="scientific">Sphaerobolus stellatus (strain SS14)</name>
    <dbReference type="NCBI Taxonomy" id="990650"/>
    <lineage>
        <taxon>Eukaryota</taxon>
        <taxon>Fungi</taxon>
        <taxon>Dikarya</taxon>
        <taxon>Basidiomycota</taxon>
        <taxon>Agaricomycotina</taxon>
        <taxon>Agaricomycetes</taxon>
        <taxon>Phallomycetidae</taxon>
        <taxon>Geastrales</taxon>
        <taxon>Sphaerobolaceae</taxon>
        <taxon>Sphaerobolus</taxon>
    </lineage>
</organism>
<evidence type="ECO:0000313" key="3">
    <source>
        <dbReference type="Proteomes" id="UP000054279"/>
    </source>
</evidence>
<feature type="compositionally biased region" description="Acidic residues" evidence="1">
    <location>
        <begin position="256"/>
        <end position="266"/>
    </location>
</feature>
<name>A0A0C9V107_SPHS4</name>